<dbReference type="EMBL" id="RJLM01000005">
    <property type="protein sequence ID" value="RWX54847.1"/>
    <property type="molecule type" value="Genomic_DNA"/>
</dbReference>
<name>A0A3S3UKV7_9GAMM</name>
<evidence type="ECO:0000259" key="2">
    <source>
        <dbReference type="Pfam" id="PF18134"/>
    </source>
</evidence>
<organism evidence="3 4">
    <name type="scientific">Photobacterium chitinilyticum</name>
    <dbReference type="NCBI Taxonomy" id="2485123"/>
    <lineage>
        <taxon>Bacteria</taxon>
        <taxon>Pseudomonadati</taxon>
        <taxon>Pseudomonadota</taxon>
        <taxon>Gammaproteobacteria</taxon>
        <taxon>Vibrionales</taxon>
        <taxon>Vibrionaceae</taxon>
        <taxon>Photobacterium</taxon>
    </lineage>
</organism>
<evidence type="ECO:0000313" key="3">
    <source>
        <dbReference type="EMBL" id="RWX54847.1"/>
    </source>
</evidence>
<sequence length="422" mass="48606">MTTSSNFNSLLNNLQIKNKGQIGKRYRCITRALNREFRNSESKTTNSKQVGSYGRKSGINGISDLDMLYVIPDSDRERFKDKQSYLLQVVRNAIRKVYKNTDIRRDGQVVVVKFKDHVEFEVCPVFLENDGRYKYPDSNDGGSWRKCNPDDELRAFKELNEDRKGNLRHLSKMVRAWKNRNDVCMSGFLIDTLCYRFLQHNSDYDTSSFGKFDQLSLDFFTFLENEGDPDSYRAFGSLSKIPVKESFHKAARRAREICESAIEAKTESGERKEWKKLYGRPFPSQSTVKKASLSSNGEQFIEDMYPSTLLYEIAIECEVKKDTITHKLSQLLGSTSSLNKGYDLKFRVDHHDIPVDFDLKWKVKNEGDQAIKNNCLRGHILDDDGSLSRSESTSFEGDHYVECYAIVNNTIVARDRIAVPII</sequence>
<dbReference type="AlphaFoldDB" id="A0A3S3UKV7"/>
<protein>
    <submittedName>
        <fullName evidence="3">Nucleotidyltransferase</fullName>
    </submittedName>
</protein>
<evidence type="ECO:0000313" key="4">
    <source>
        <dbReference type="Proteomes" id="UP000287563"/>
    </source>
</evidence>
<dbReference type="InterPro" id="IPR043519">
    <property type="entry name" value="NT_sf"/>
</dbReference>
<dbReference type="Pfam" id="PF18144">
    <property type="entry name" value="SMODS"/>
    <property type="match status" value="1"/>
</dbReference>
<keyword evidence="1" id="KW-0051">Antiviral defense</keyword>
<proteinExistence type="predicted"/>
<dbReference type="Proteomes" id="UP000287563">
    <property type="component" value="Unassembled WGS sequence"/>
</dbReference>
<dbReference type="SUPFAM" id="SSF81301">
    <property type="entry name" value="Nucleotidyltransferase"/>
    <property type="match status" value="1"/>
</dbReference>
<keyword evidence="3" id="KW-0808">Transferase</keyword>
<dbReference type="RefSeq" id="WP_128784473.1">
    <property type="nucleotide sequence ID" value="NZ_RJLM01000005.1"/>
</dbReference>
<gene>
    <name evidence="3" type="ORF">EDI28_13960</name>
</gene>
<dbReference type="CDD" id="cd05400">
    <property type="entry name" value="NT_2-5OAS_ClassI-CCAase"/>
    <property type="match status" value="1"/>
</dbReference>
<accession>A0A3S3UKV7</accession>
<dbReference type="GO" id="GO:0016779">
    <property type="term" value="F:nucleotidyltransferase activity"/>
    <property type="evidence" value="ECO:0007669"/>
    <property type="project" value="InterPro"/>
</dbReference>
<dbReference type="InterPro" id="IPR040511">
    <property type="entry name" value="AGS_C"/>
</dbReference>
<dbReference type="Pfam" id="PF18134">
    <property type="entry name" value="AGS_C"/>
    <property type="match status" value="1"/>
</dbReference>
<keyword evidence="4" id="KW-1185">Reference proteome</keyword>
<feature type="domain" description="Adenylyl/Guanylyl and SMODS C-terminal sensor" evidence="2">
    <location>
        <begin position="297"/>
        <end position="421"/>
    </location>
</feature>
<comment type="caution">
    <text evidence="3">The sequence shown here is derived from an EMBL/GenBank/DDBJ whole genome shotgun (WGS) entry which is preliminary data.</text>
</comment>
<reference evidence="3 4" key="1">
    <citation type="submission" date="2018-11" db="EMBL/GenBank/DDBJ databases">
        <title>Photobacterium sp. BEI247 sp. nov., a marine bacterium isolated from Yongle Blue Hole in the South China Sea.</title>
        <authorList>
            <person name="Wang X."/>
        </authorList>
    </citation>
    <scope>NUCLEOTIDE SEQUENCE [LARGE SCALE GENOMIC DNA]</scope>
    <source>
        <strain evidence="4">BEI247</strain>
    </source>
</reference>
<dbReference type="InterPro" id="IPR006116">
    <property type="entry name" value="NT_2-5OAS_ClassI-CCAase"/>
</dbReference>
<dbReference type="GO" id="GO:0051607">
    <property type="term" value="P:defense response to virus"/>
    <property type="evidence" value="ECO:0007669"/>
    <property type="project" value="UniProtKB-KW"/>
</dbReference>
<dbReference type="OrthoDB" id="2082416at2"/>
<evidence type="ECO:0000256" key="1">
    <source>
        <dbReference type="ARBA" id="ARBA00023118"/>
    </source>
</evidence>